<keyword evidence="4" id="KW-0677">Repeat</keyword>
<feature type="compositionally biased region" description="Low complexity" evidence="12">
    <location>
        <begin position="126"/>
        <end position="139"/>
    </location>
</feature>
<evidence type="ECO:0000256" key="1">
    <source>
        <dbReference type="ARBA" id="ARBA00004300"/>
    </source>
</evidence>
<dbReference type="GO" id="GO:0007099">
    <property type="term" value="P:centriole replication"/>
    <property type="evidence" value="ECO:0007669"/>
    <property type="project" value="Ensembl"/>
</dbReference>
<dbReference type="GeneTree" id="ENSGT00530000063884"/>
<comment type="subunit">
    <text evidence="9">Interacts with KIZ, PCM1 and CDK5RAP2.</text>
</comment>
<dbReference type="GO" id="GO:0005829">
    <property type="term" value="C:cytosol"/>
    <property type="evidence" value="ECO:0007669"/>
    <property type="project" value="Ensembl"/>
</dbReference>
<reference evidence="14" key="1">
    <citation type="submission" date="2025-08" db="UniProtKB">
        <authorList>
            <consortium name="Ensembl"/>
        </authorList>
    </citation>
    <scope>IDENTIFICATION</scope>
</reference>
<dbReference type="PROSITE" id="PS51450">
    <property type="entry name" value="LRR"/>
    <property type="match status" value="1"/>
</dbReference>
<dbReference type="PANTHER" id="PTHR23311:SF7">
    <property type="entry name" value="CENTROSOMAL PROTEIN OF 72 KDA"/>
    <property type="match status" value="1"/>
</dbReference>
<proteinExistence type="inferred from homology"/>
<organism evidence="14 15">
    <name type="scientific">Prolemur simus</name>
    <name type="common">Greater bamboo lemur</name>
    <name type="synonym">Hapalemur simus</name>
    <dbReference type="NCBI Taxonomy" id="1328070"/>
    <lineage>
        <taxon>Eukaryota</taxon>
        <taxon>Metazoa</taxon>
        <taxon>Chordata</taxon>
        <taxon>Craniata</taxon>
        <taxon>Vertebrata</taxon>
        <taxon>Euteleostomi</taxon>
        <taxon>Mammalia</taxon>
        <taxon>Eutheria</taxon>
        <taxon>Euarchontoglires</taxon>
        <taxon>Primates</taxon>
        <taxon>Strepsirrhini</taxon>
        <taxon>Lemuriformes</taxon>
        <taxon>Lemuridae</taxon>
        <taxon>Prolemur</taxon>
    </lineage>
</organism>
<keyword evidence="3" id="KW-0433">Leucine-rich repeat</keyword>
<feature type="region of interest" description="Disordered" evidence="12">
    <location>
        <begin position="262"/>
        <end position="359"/>
    </location>
</feature>
<evidence type="ECO:0000256" key="6">
    <source>
        <dbReference type="ARBA" id="ARBA00023212"/>
    </source>
</evidence>
<feature type="compositionally biased region" description="Polar residues" evidence="12">
    <location>
        <begin position="327"/>
        <end position="336"/>
    </location>
</feature>
<feature type="compositionally biased region" description="Basic and acidic residues" evidence="12">
    <location>
        <begin position="194"/>
        <end position="206"/>
    </location>
</feature>
<keyword evidence="6" id="KW-0206">Cytoskeleton</keyword>
<comment type="subcellular location">
    <subcellularLocation>
        <location evidence="1">Cytoplasm</location>
        <location evidence="1">Cytoskeleton</location>
        <location evidence="1">Microtubule organizing center</location>
        <location evidence="1">Centrosome</location>
    </subcellularLocation>
</comment>
<dbReference type="GO" id="GO:0034451">
    <property type="term" value="C:centriolar satellite"/>
    <property type="evidence" value="ECO:0007669"/>
    <property type="project" value="Ensembl"/>
</dbReference>
<dbReference type="AlphaFoldDB" id="A0A8C8YQ19"/>
<gene>
    <name evidence="14" type="primary">CEP72</name>
</gene>
<name>A0A8C8YQ19_PROSS</name>
<feature type="coiled-coil region" evidence="11">
    <location>
        <begin position="458"/>
        <end position="533"/>
    </location>
</feature>
<evidence type="ECO:0000256" key="12">
    <source>
        <dbReference type="SAM" id="MobiDB-lite"/>
    </source>
</evidence>
<keyword evidence="5 11" id="KW-0175">Coiled coil</keyword>
<protein>
    <recommendedName>
        <fullName evidence="10">Centrosomal protein of 72 kDa</fullName>
    </recommendedName>
</protein>
<dbReference type="GO" id="GO:0033566">
    <property type="term" value="P:gamma-tubulin complex localization"/>
    <property type="evidence" value="ECO:0007669"/>
    <property type="project" value="Ensembl"/>
</dbReference>
<dbReference type="GO" id="GO:0036064">
    <property type="term" value="C:ciliary basal body"/>
    <property type="evidence" value="ECO:0007669"/>
    <property type="project" value="Ensembl"/>
</dbReference>
<dbReference type="SUPFAM" id="SSF52058">
    <property type="entry name" value="L domain-like"/>
    <property type="match status" value="1"/>
</dbReference>
<evidence type="ECO:0000313" key="15">
    <source>
        <dbReference type="Proteomes" id="UP000694414"/>
    </source>
</evidence>
<reference evidence="14" key="2">
    <citation type="submission" date="2025-09" db="UniProtKB">
        <authorList>
            <consortium name="Ensembl"/>
        </authorList>
    </citation>
    <scope>IDENTIFICATION</scope>
</reference>
<evidence type="ECO:0000256" key="10">
    <source>
        <dbReference type="ARBA" id="ARBA00070210"/>
    </source>
</evidence>
<keyword evidence="15" id="KW-1185">Reference proteome</keyword>
<dbReference type="Gene3D" id="3.80.10.10">
    <property type="entry name" value="Ribonuclease Inhibitor"/>
    <property type="match status" value="1"/>
</dbReference>
<evidence type="ECO:0000256" key="11">
    <source>
        <dbReference type="SAM" id="Coils"/>
    </source>
</evidence>
<dbReference type="Pfam" id="PF14580">
    <property type="entry name" value="LRR_9"/>
    <property type="match status" value="1"/>
</dbReference>
<evidence type="ECO:0000256" key="2">
    <source>
        <dbReference type="ARBA" id="ARBA00022490"/>
    </source>
</evidence>
<comment type="function">
    <text evidence="7">Involved in the recruitment of key centrosomal proteins to the centrosome. Provides centrosomal microtubule-nucleation activity on the gamma-tubulin ring complexes (gamma-TuRCs) and has critical roles in forming a focused bipolar spindle, which is needed for proper tension generation between sister chromatids. Required for localization of KIZ, AKAP9 and gamma-tubulin ring complexes (gamma-TuRCs). Involved in centriole duplication. Required for CDK5RAP22, CEP152, WDR62 and CEP63 centrosomal localization and promotes the centrosomal localization of CDK2.</text>
</comment>
<evidence type="ECO:0000256" key="4">
    <source>
        <dbReference type="ARBA" id="ARBA00022737"/>
    </source>
</evidence>
<dbReference type="Ensembl" id="ENSPSMT00000008513.1">
    <property type="protein sequence ID" value="ENSPSMP00000007227.1"/>
    <property type="gene ID" value="ENSPSMG00000005388.1"/>
</dbReference>
<feature type="domain" description="U2A'/phosphoprotein 32 family A C-terminal" evidence="13">
    <location>
        <begin position="89"/>
        <end position="107"/>
    </location>
</feature>
<evidence type="ECO:0000313" key="14">
    <source>
        <dbReference type="Ensembl" id="ENSPSMP00000007227.1"/>
    </source>
</evidence>
<comment type="similarity">
    <text evidence="8">Belongs to the CEP72 family.</text>
</comment>
<keyword evidence="2" id="KW-0963">Cytoplasm</keyword>
<dbReference type="InterPro" id="IPR032675">
    <property type="entry name" value="LRR_dom_sf"/>
</dbReference>
<dbReference type="InterPro" id="IPR055320">
    <property type="entry name" value="CEP72-like"/>
</dbReference>
<dbReference type="InterPro" id="IPR003603">
    <property type="entry name" value="U2A'_phosphoprotein32A_C"/>
</dbReference>
<evidence type="ECO:0000256" key="3">
    <source>
        <dbReference type="ARBA" id="ARBA00022614"/>
    </source>
</evidence>
<dbReference type="GO" id="GO:1904779">
    <property type="term" value="P:regulation of protein localization to centrosome"/>
    <property type="evidence" value="ECO:0007669"/>
    <property type="project" value="Ensembl"/>
</dbReference>
<sequence length="605" mass="66648">ELQSLSIPGTYQEKITHLGNSLMNLTGLKSLDLSRNSLVSLEGIQYLTGLQTLSLYYNCVSSLAEVFRLHPLAQLADVDFRLNPVVKNESDYRLFVVHMLPKLRQLDDRPVRESERKASRLHFASEDSLGSGESASAALTVGRPRRPRAEGAGPPARTCSAVDADDEAVLSLIAECAWDLRRPPAGAGSGQQGHEADSRGSQESRHLLSPWSARHQCGDSAPQGQERSSRPRGCCVEKQPPPRGAAPEAPCTCGPHAHFPPHSDSMDVEDPASSQKSSLSGQKVLCPLPGPEKYRKRRLPGGRFQGPSDQECLSCLERTDGPPSPAESLSRQNGSEGRSERTFSLGTEEPRSRGATDVGELSPNLHAAALPGDKAALEVVLLEALLDLVDRYWEGRRSLHSHEVFLAQARHVLSSIQEFTAAQDNSAVGNRKVSCLSLESESLQSHLARQQQRYAAKVGEVTAELSRTRKEMDDLRQHLDKSLEENSSLKSLLFSMKKEVKNADASATLSLQITGLEASVKRLSGEIVELKQHLEHYDKIQELTQMLQESHSSLVSTNEHLLQELSQARARHRAEVEHMHWSYQELKKTMTLRPHNGTTRRGCLS</sequence>
<feature type="region of interest" description="Disordered" evidence="12">
    <location>
        <begin position="117"/>
        <end position="160"/>
    </location>
</feature>
<feature type="compositionally biased region" description="Polar residues" evidence="12">
    <location>
        <begin position="272"/>
        <end position="281"/>
    </location>
</feature>
<evidence type="ECO:0000256" key="7">
    <source>
        <dbReference type="ARBA" id="ARBA00059385"/>
    </source>
</evidence>
<dbReference type="PANTHER" id="PTHR23311">
    <property type="entry name" value="HEAT SHOCK REGULATED 2"/>
    <property type="match status" value="1"/>
</dbReference>
<dbReference type="Proteomes" id="UP000694414">
    <property type="component" value="Unplaced"/>
</dbReference>
<evidence type="ECO:0000256" key="9">
    <source>
        <dbReference type="ARBA" id="ARBA00064594"/>
    </source>
</evidence>
<dbReference type="InterPro" id="IPR001611">
    <property type="entry name" value="Leu-rich_rpt"/>
</dbReference>
<evidence type="ECO:0000259" key="13">
    <source>
        <dbReference type="SMART" id="SM00446"/>
    </source>
</evidence>
<accession>A0A8C8YQ19</accession>
<dbReference type="FunFam" id="3.80.10.10:FF:000489">
    <property type="entry name" value="Centrosomal protein of 72 kDa"/>
    <property type="match status" value="1"/>
</dbReference>
<dbReference type="SMART" id="SM00446">
    <property type="entry name" value="LRRcap"/>
    <property type="match status" value="1"/>
</dbReference>
<evidence type="ECO:0000256" key="8">
    <source>
        <dbReference type="ARBA" id="ARBA00061023"/>
    </source>
</evidence>
<evidence type="ECO:0000256" key="5">
    <source>
        <dbReference type="ARBA" id="ARBA00023054"/>
    </source>
</evidence>
<dbReference type="GO" id="GO:0007051">
    <property type="term" value="P:spindle organization"/>
    <property type="evidence" value="ECO:0007669"/>
    <property type="project" value="Ensembl"/>
</dbReference>
<feature type="region of interest" description="Disordered" evidence="12">
    <location>
        <begin position="183"/>
        <end position="249"/>
    </location>
</feature>